<name>Q2GVG4_CHAGB</name>
<dbReference type="HOGENOM" id="CLU_546272_0_0_1"/>
<dbReference type="STRING" id="306901.Q2GVG4"/>
<dbReference type="AlphaFoldDB" id="Q2GVG4"/>
<keyword evidence="2" id="KW-1185">Reference proteome</keyword>
<dbReference type="VEuPathDB" id="FungiDB:CHGG_08040"/>
<dbReference type="RefSeq" id="XP_001225696.1">
    <property type="nucleotide sequence ID" value="XM_001225695.1"/>
</dbReference>
<protein>
    <submittedName>
        <fullName evidence="1">Uncharacterized protein</fullName>
    </submittedName>
</protein>
<organism evidence="1 2">
    <name type="scientific">Chaetomium globosum (strain ATCC 6205 / CBS 148.51 / DSM 1962 / NBRC 6347 / NRRL 1970)</name>
    <name type="common">Soil fungus</name>
    <dbReference type="NCBI Taxonomy" id="306901"/>
    <lineage>
        <taxon>Eukaryota</taxon>
        <taxon>Fungi</taxon>
        <taxon>Dikarya</taxon>
        <taxon>Ascomycota</taxon>
        <taxon>Pezizomycotina</taxon>
        <taxon>Sordariomycetes</taxon>
        <taxon>Sordariomycetidae</taxon>
        <taxon>Sordariales</taxon>
        <taxon>Chaetomiaceae</taxon>
        <taxon>Chaetomium</taxon>
    </lineage>
</organism>
<dbReference type="EMBL" id="CH408033">
    <property type="protein sequence ID" value="EAQ86787.1"/>
    <property type="molecule type" value="Genomic_DNA"/>
</dbReference>
<proteinExistence type="predicted"/>
<dbReference type="eggNOG" id="ENOG502T5GP">
    <property type="taxonomic scope" value="Eukaryota"/>
</dbReference>
<reference evidence="2" key="1">
    <citation type="journal article" date="2015" name="Genome Announc.">
        <title>Draft genome sequence of the cellulolytic fungus Chaetomium globosum.</title>
        <authorList>
            <person name="Cuomo C.A."/>
            <person name="Untereiner W.A."/>
            <person name="Ma L.-J."/>
            <person name="Grabherr M."/>
            <person name="Birren B.W."/>
        </authorList>
    </citation>
    <scope>NUCLEOTIDE SEQUENCE [LARGE SCALE GENOMIC DNA]</scope>
    <source>
        <strain evidence="2">ATCC 6205 / CBS 148.51 / DSM 1962 / NBRC 6347 / NRRL 1970</strain>
    </source>
</reference>
<evidence type="ECO:0000313" key="2">
    <source>
        <dbReference type="Proteomes" id="UP000001056"/>
    </source>
</evidence>
<dbReference type="GeneID" id="4394169"/>
<evidence type="ECO:0000313" key="1">
    <source>
        <dbReference type="EMBL" id="EAQ86787.1"/>
    </source>
</evidence>
<dbReference type="InParanoid" id="Q2GVG4"/>
<dbReference type="Proteomes" id="UP000001056">
    <property type="component" value="Unassembled WGS sequence"/>
</dbReference>
<sequence length="499" mass="56470">MLVPEDYKKLDAAYERLRIGDERYQEEWREYCCLKTLTFSYTPKQQEYNPAEFARTWNAAFALDPHATTGTFRAGGRILNISGIHVWEFALFASFPEFHNRAFVDFNQFISYYVDQLRHKASELESWGYDRHPDVHPSVIYALVENARVVARTLHRFTSPNHDIGGDGKNEETRNNRAHIEAIHREHVTLLKNQELLMTSGKFSRVVASAMARMPDARDLQFGEAGIGSRPILWPNNLNVGDIVFKSMRLPMSNSKMLRHALGLSSYQCLVQLMIALRHEGVLLNGIDIGLCPIRTPGSLALPLDIRKKLSLSMQQLMNFNITVHSEGLPHHPPGADLNDFLSACLDTSSLQDVGLFTHSNTYANNTEEAIDVGKALESRAREKLTHVVIEGSSVHLSELIAFLDALPESITRLGLSTIRLCSGTWKEALDELRNKQYHVKKNILRIPRGAEVNSMSWRKQGNIFGHNLDHDGTSDRVKVSEVDRYIAGQDMQQTNPLL</sequence>
<accession>Q2GVG4</accession>
<dbReference type="OrthoDB" id="3759773at2759"/>
<gene>
    <name evidence="1" type="ORF">CHGG_08040</name>
</gene>